<feature type="transmembrane region" description="Helical" evidence="6">
    <location>
        <begin position="159"/>
        <end position="179"/>
    </location>
</feature>
<feature type="transmembrane region" description="Helical" evidence="6">
    <location>
        <begin position="282"/>
        <end position="300"/>
    </location>
</feature>
<comment type="subcellular location">
    <subcellularLocation>
        <location evidence="1">Cell membrane</location>
        <topology evidence="1">Multi-pass membrane protein</topology>
    </subcellularLocation>
</comment>
<evidence type="ECO:0000256" key="6">
    <source>
        <dbReference type="SAM" id="Phobius"/>
    </source>
</evidence>
<evidence type="ECO:0000256" key="1">
    <source>
        <dbReference type="ARBA" id="ARBA00004651"/>
    </source>
</evidence>
<gene>
    <name evidence="7" type="primary">txxe 405-rbsC</name>
    <name evidence="7" type="ORF">TXXE_01040</name>
</gene>
<evidence type="ECO:0000256" key="3">
    <source>
        <dbReference type="ARBA" id="ARBA00022692"/>
    </source>
</evidence>
<feature type="transmembrane region" description="Helical" evidence="6">
    <location>
        <begin position="249"/>
        <end position="270"/>
    </location>
</feature>
<keyword evidence="8" id="KW-1185">Reference proteome</keyword>
<feature type="transmembrane region" description="Helical" evidence="6">
    <location>
        <begin position="130"/>
        <end position="152"/>
    </location>
</feature>
<proteinExistence type="predicted"/>
<feature type="transmembrane region" description="Helical" evidence="6">
    <location>
        <begin position="199"/>
        <end position="220"/>
    </location>
</feature>
<accession>A0ABN7RKZ5</accession>
<organism evidence="7 8">
    <name type="scientific">Thermobacillus xylanilyticus</name>
    <dbReference type="NCBI Taxonomy" id="76633"/>
    <lineage>
        <taxon>Bacteria</taxon>
        <taxon>Bacillati</taxon>
        <taxon>Bacillota</taxon>
        <taxon>Bacilli</taxon>
        <taxon>Bacillales</taxon>
        <taxon>Paenibacillaceae</taxon>
        <taxon>Thermobacillus</taxon>
    </lineage>
</organism>
<feature type="transmembrane region" description="Helical" evidence="6">
    <location>
        <begin position="79"/>
        <end position="97"/>
    </location>
</feature>
<feature type="transmembrane region" description="Helical" evidence="6">
    <location>
        <begin position="307"/>
        <end position="325"/>
    </location>
</feature>
<dbReference type="Pfam" id="PF02653">
    <property type="entry name" value="BPD_transp_2"/>
    <property type="match status" value="1"/>
</dbReference>
<keyword evidence="3 6" id="KW-0812">Transmembrane</keyword>
<protein>
    <submittedName>
        <fullName evidence="7">Ribose ABC superfamily ATP binding cassette transporter, permease protein</fullName>
    </submittedName>
</protein>
<evidence type="ECO:0000256" key="5">
    <source>
        <dbReference type="ARBA" id="ARBA00023136"/>
    </source>
</evidence>
<keyword evidence="4 6" id="KW-1133">Transmembrane helix</keyword>
<evidence type="ECO:0000313" key="8">
    <source>
        <dbReference type="Proteomes" id="UP000681526"/>
    </source>
</evidence>
<keyword evidence="5 6" id="KW-0472">Membrane</keyword>
<reference evidence="7 8" key="1">
    <citation type="submission" date="2021-04" db="EMBL/GenBank/DDBJ databases">
        <authorList>
            <person name="Rakotoarivonina H."/>
        </authorList>
    </citation>
    <scope>NUCLEOTIDE SEQUENCE [LARGE SCALE GENOMIC DNA]</scope>
    <source>
        <strain evidence="7 8">XE</strain>
    </source>
</reference>
<feature type="transmembrane region" description="Helical" evidence="6">
    <location>
        <begin position="104"/>
        <end position="124"/>
    </location>
</feature>
<feature type="transmembrane region" description="Helical" evidence="6">
    <location>
        <begin position="331"/>
        <end position="350"/>
    </location>
</feature>
<dbReference type="PANTHER" id="PTHR32196">
    <property type="entry name" value="ABC TRANSPORTER PERMEASE PROTEIN YPHD-RELATED-RELATED"/>
    <property type="match status" value="1"/>
</dbReference>
<dbReference type="EMBL" id="CAJRAY010000005">
    <property type="protein sequence ID" value="CAG5077010.1"/>
    <property type="molecule type" value="Genomic_DNA"/>
</dbReference>
<evidence type="ECO:0000256" key="4">
    <source>
        <dbReference type="ARBA" id="ARBA00022989"/>
    </source>
</evidence>
<dbReference type="PANTHER" id="PTHR32196:SF72">
    <property type="entry name" value="RIBOSE IMPORT PERMEASE PROTEIN RBSC"/>
    <property type="match status" value="1"/>
</dbReference>
<dbReference type="Proteomes" id="UP000681526">
    <property type="component" value="Unassembled WGS sequence"/>
</dbReference>
<evidence type="ECO:0000313" key="7">
    <source>
        <dbReference type="EMBL" id="CAG5077010.1"/>
    </source>
</evidence>
<name>A0ABN7RKZ5_THEXY</name>
<evidence type="ECO:0000256" key="2">
    <source>
        <dbReference type="ARBA" id="ARBA00022475"/>
    </source>
</evidence>
<dbReference type="InterPro" id="IPR001851">
    <property type="entry name" value="ABC_transp_permease"/>
</dbReference>
<keyword evidence="2" id="KW-1003">Cell membrane</keyword>
<feature type="transmembrane region" description="Helical" evidence="6">
    <location>
        <begin position="50"/>
        <end position="67"/>
    </location>
</feature>
<sequence>MKRAHQPDPEELRNTMADKPMAQQAAQAVPSGGAVRRASLSVHIMRFRELGLLGFVVLLALLVQWRNPSFLTLENINDLLRNAAILSILALGMMLVIVTRGIDLSIGATLALSGMITALTVSANPGMHPMAALLLGTAIGLACGSLLGWFVARLGILPIIATLGMMNVFRGLTFTISGGKWVSAHQMPDSFTGIATGSILGINTLIFIAIVAYAVFHYFVNHTRTGRQIYAVGSNPEAAVISGIPKERLLWLVYAIMGALSGLCGVLWVAKFASAQGDTAMGYELTVIAACVLGGVSIAGGVGKVSGVLVGSLLIGMLNNALPLLNVSPFWQTAIQGGIILLAVLANVWVKRSVDRNHLLRRRI</sequence>
<comment type="caution">
    <text evidence="7">The sequence shown here is derived from an EMBL/GenBank/DDBJ whole genome shotgun (WGS) entry which is preliminary data.</text>
</comment>
<dbReference type="CDD" id="cd06579">
    <property type="entry name" value="TM_PBP1_transp_AraH_like"/>
    <property type="match status" value="1"/>
</dbReference>